<proteinExistence type="predicted"/>
<dbReference type="RefSeq" id="WP_208254330.1">
    <property type="nucleotide sequence ID" value="NZ_JAGEOJ010000002.1"/>
</dbReference>
<keyword evidence="1" id="KW-0812">Transmembrane</keyword>
<feature type="domain" description="Arabinofuranosyltransferase AftA N-terminal" evidence="2">
    <location>
        <begin position="63"/>
        <end position="413"/>
    </location>
</feature>
<dbReference type="EMBL" id="JAGEOJ010000002">
    <property type="protein sequence ID" value="MBO2446751.1"/>
    <property type="molecule type" value="Genomic_DNA"/>
</dbReference>
<feature type="transmembrane region" description="Helical" evidence="1">
    <location>
        <begin position="423"/>
        <end position="440"/>
    </location>
</feature>
<dbReference type="GO" id="GO:0005886">
    <property type="term" value="C:plasma membrane"/>
    <property type="evidence" value="ECO:0007669"/>
    <property type="project" value="InterPro"/>
</dbReference>
<evidence type="ECO:0000313" key="4">
    <source>
        <dbReference type="Proteomes" id="UP000669179"/>
    </source>
</evidence>
<sequence length="611" mass="65481">MTTTHAPAPVREDHAPGPTLRAQGLAALLTWLVAGTAAAAIPALLDLDPFGTWSRLVPAAIGLVAAALLCVPALRRSRLPISGVAVGLFAAFTVLVVRSALSGTPFAYEGVLGDTGRLSAMANRYSSEWRVVDGLGTGVSSEYPPLFPWLIGKASALLSIPAWRLLAPAEILTVSGSLVAAFALWLRLVKPPVAATISVVALLALGSPNALGAANKSYEVIALAVTVPWLILTFGNPPRGRLHWLPAGLLGGFLLLDYYAYVLFSVAGVLALMWSSWRADRRAYLVHVLRTTAVCIAIGAVYLAPFAWGMLQDGGKQVSDTYQPDYALKAVFPFITPSLLAFVELAGLGGLIYSIRKTWWSKPLLSLLGGCYVYAGVSWVRNEGSGHTGLYYYAGFLISAILLTAAVLTAFEYLPRLSHTKGVLALAATFTVAGGLYFVSNQPSLSPGGFLTYAHLQPDANGRLPRHAAEAARTFRPADEARDRFTFPVAPLRAAVKENFTGDPTILSPDEAVFVYEKWHGYLGWDRGATAALQRWDARFAELTRLSATPDLANATTAFGRIDVYVLHREGTSLVWRSKQGATATFRPAQFRGFQVTDLPNGYVVAIQKAP</sequence>
<dbReference type="AlphaFoldDB" id="A0A939T146"/>
<evidence type="ECO:0000313" key="3">
    <source>
        <dbReference type="EMBL" id="MBO2446751.1"/>
    </source>
</evidence>
<feature type="transmembrane region" description="Helical" evidence="1">
    <location>
        <begin position="364"/>
        <end position="380"/>
    </location>
</feature>
<protein>
    <submittedName>
        <fullName evidence="3">Arabinofuranosyltransferase</fullName>
    </submittedName>
</protein>
<feature type="transmembrane region" description="Helical" evidence="1">
    <location>
        <begin position="331"/>
        <end position="352"/>
    </location>
</feature>
<keyword evidence="1" id="KW-1133">Transmembrane helix</keyword>
<feature type="transmembrane region" description="Helical" evidence="1">
    <location>
        <begin position="56"/>
        <end position="74"/>
    </location>
</feature>
<feature type="transmembrane region" description="Helical" evidence="1">
    <location>
        <begin position="258"/>
        <end position="277"/>
    </location>
</feature>
<feature type="transmembrane region" description="Helical" evidence="1">
    <location>
        <begin position="392"/>
        <end position="411"/>
    </location>
</feature>
<dbReference type="GO" id="GO:0016757">
    <property type="term" value="F:glycosyltransferase activity"/>
    <property type="evidence" value="ECO:0007669"/>
    <property type="project" value="InterPro"/>
</dbReference>
<feature type="transmembrane region" description="Helical" evidence="1">
    <location>
        <begin position="25"/>
        <end position="44"/>
    </location>
</feature>
<evidence type="ECO:0000259" key="2">
    <source>
        <dbReference type="Pfam" id="PF12250"/>
    </source>
</evidence>
<dbReference type="InterPro" id="IPR020963">
    <property type="entry name" value="ArabinofuranosylTrfase_AftA_N"/>
</dbReference>
<feature type="transmembrane region" description="Helical" evidence="1">
    <location>
        <begin position="81"/>
        <end position="101"/>
    </location>
</feature>
<keyword evidence="4" id="KW-1185">Reference proteome</keyword>
<feature type="transmembrane region" description="Helical" evidence="1">
    <location>
        <begin position="194"/>
        <end position="213"/>
    </location>
</feature>
<feature type="transmembrane region" description="Helical" evidence="1">
    <location>
        <begin position="289"/>
        <end position="311"/>
    </location>
</feature>
<dbReference type="GO" id="GO:0044038">
    <property type="term" value="P:cell wall macromolecule biosynthetic process"/>
    <property type="evidence" value="ECO:0007669"/>
    <property type="project" value="InterPro"/>
</dbReference>
<gene>
    <name evidence="3" type="ORF">J4573_06590</name>
</gene>
<evidence type="ECO:0000256" key="1">
    <source>
        <dbReference type="SAM" id="Phobius"/>
    </source>
</evidence>
<organism evidence="3 4">
    <name type="scientific">Actinomadura barringtoniae</name>
    <dbReference type="NCBI Taxonomy" id="1427535"/>
    <lineage>
        <taxon>Bacteria</taxon>
        <taxon>Bacillati</taxon>
        <taxon>Actinomycetota</taxon>
        <taxon>Actinomycetes</taxon>
        <taxon>Streptosporangiales</taxon>
        <taxon>Thermomonosporaceae</taxon>
        <taxon>Actinomadura</taxon>
    </lineage>
</organism>
<reference evidence="3" key="1">
    <citation type="submission" date="2021-03" db="EMBL/GenBank/DDBJ databases">
        <authorList>
            <person name="Kanchanasin P."/>
            <person name="Saeng-In P."/>
            <person name="Phongsopitanun W."/>
            <person name="Yuki M."/>
            <person name="Kudo T."/>
            <person name="Ohkuma M."/>
            <person name="Tanasupawat S."/>
        </authorList>
    </citation>
    <scope>NUCLEOTIDE SEQUENCE</scope>
    <source>
        <strain evidence="3">GKU 128</strain>
    </source>
</reference>
<comment type="caution">
    <text evidence="3">The sequence shown here is derived from an EMBL/GenBank/DDBJ whole genome shotgun (WGS) entry which is preliminary data.</text>
</comment>
<keyword evidence="1" id="KW-0472">Membrane</keyword>
<accession>A0A939T146</accession>
<feature type="transmembrane region" description="Helical" evidence="1">
    <location>
        <begin position="220"/>
        <end position="238"/>
    </location>
</feature>
<name>A0A939T146_9ACTN</name>
<dbReference type="Pfam" id="PF12250">
    <property type="entry name" value="AftA_N"/>
    <property type="match status" value="1"/>
</dbReference>
<dbReference type="Proteomes" id="UP000669179">
    <property type="component" value="Unassembled WGS sequence"/>
</dbReference>